<keyword evidence="3" id="KW-1185">Reference proteome</keyword>
<dbReference type="Gene3D" id="3.55.40.10">
    <property type="entry name" value="minor pseudopilin epsh domain"/>
    <property type="match status" value="1"/>
</dbReference>
<keyword evidence="1" id="KW-0812">Transmembrane</keyword>
<protein>
    <submittedName>
        <fullName evidence="2">Type II secretion system protein H</fullName>
    </submittedName>
</protein>
<accession>A0A4V2Q211</accession>
<comment type="caution">
    <text evidence="2">The sequence shown here is derived from an EMBL/GenBank/DDBJ whole genome shotgun (WGS) entry which is preliminary data.</text>
</comment>
<dbReference type="NCBIfam" id="TIGR02532">
    <property type="entry name" value="IV_pilin_GFxxxE"/>
    <property type="match status" value="1"/>
</dbReference>
<dbReference type="Proteomes" id="UP000295673">
    <property type="component" value="Unassembled WGS sequence"/>
</dbReference>
<evidence type="ECO:0000313" key="2">
    <source>
        <dbReference type="EMBL" id="TCK99862.1"/>
    </source>
</evidence>
<dbReference type="Pfam" id="PF07963">
    <property type="entry name" value="N_methyl"/>
    <property type="match status" value="1"/>
</dbReference>
<reference evidence="2 3" key="1">
    <citation type="submission" date="2019-03" db="EMBL/GenBank/DDBJ databases">
        <title>Genomic Encyclopedia of Archaeal and Bacterial Type Strains, Phase II (KMG-II): from individual species to whole genera.</title>
        <authorList>
            <person name="Goeker M."/>
        </authorList>
    </citation>
    <scope>NUCLEOTIDE SEQUENCE [LARGE SCALE GENOMIC DNA]</scope>
    <source>
        <strain evidence="2 3">DSM 26433</strain>
    </source>
</reference>
<dbReference type="InterPro" id="IPR045584">
    <property type="entry name" value="Pilin-like"/>
</dbReference>
<feature type="transmembrane region" description="Helical" evidence="1">
    <location>
        <begin position="6"/>
        <end position="29"/>
    </location>
</feature>
<dbReference type="EMBL" id="SMGR01000004">
    <property type="protein sequence ID" value="TCK99862.1"/>
    <property type="molecule type" value="Genomic_DNA"/>
</dbReference>
<name>A0A4V2Q211_9RHOB</name>
<dbReference type="RefSeq" id="WP_165929233.1">
    <property type="nucleotide sequence ID" value="NZ_SMGR01000004.1"/>
</dbReference>
<dbReference type="AlphaFoldDB" id="A0A4V2Q211"/>
<dbReference type="SUPFAM" id="SSF54523">
    <property type="entry name" value="Pili subunits"/>
    <property type="match status" value="1"/>
</dbReference>
<evidence type="ECO:0000256" key="1">
    <source>
        <dbReference type="SAM" id="Phobius"/>
    </source>
</evidence>
<gene>
    <name evidence="2" type="ORF">BXY66_3566</name>
</gene>
<sequence length="152" mass="16362">MKPADAGVSLIELLVVVAVLSVLAVGISLPLRNDGNNAPSDAARFQSLFENSRTLAIHKQQLRGLRIEPRGVALMARTQGGWEQSSQIIRWRGRVAFQNLGPIGAGQSFDSPEVTFLPNGQTTAFQIRFFSSESGSASCESDGWAEVTCSQN</sequence>
<keyword evidence="1" id="KW-0472">Membrane</keyword>
<keyword evidence="1" id="KW-1133">Transmembrane helix</keyword>
<organism evidence="2 3">
    <name type="scientific">Shimia isoporae</name>
    <dbReference type="NCBI Taxonomy" id="647720"/>
    <lineage>
        <taxon>Bacteria</taxon>
        <taxon>Pseudomonadati</taxon>
        <taxon>Pseudomonadota</taxon>
        <taxon>Alphaproteobacteria</taxon>
        <taxon>Rhodobacterales</taxon>
        <taxon>Roseobacteraceae</taxon>
    </lineage>
</organism>
<proteinExistence type="predicted"/>
<dbReference type="PROSITE" id="PS00409">
    <property type="entry name" value="PROKAR_NTER_METHYL"/>
    <property type="match status" value="1"/>
</dbReference>
<evidence type="ECO:0000313" key="3">
    <source>
        <dbReference type="Proteomes" id="UP000295673"/>
    </source>
</evidence>
<dbReference type="InterPro" id="IPR012902">
    <property type="entry name" value="N_methyl_site"/>
</dbReference>